<reference evidence="2 3" key="1">
    <citation type="submission" date="2019-09" db="EMBL/GenBank/DDBJ databases">
        <title>Arenimonas chukotkensis sp. nov., a bacterium isolated from Chukotka hot spring, Arctic region, Russia.</title>
        <authorList>
            <person name="Zayulina K.S."/>
            <person name="Prokofeva M.I."/>
            <person name="Elcheninov A.G."/>
            <person name="Novikov A."/>
            <person name="Kochetkova T.V."/>
            <person name="Kublanov I.V."/>
        </authorList>
    </citation>
    <scope>NUCLEOTIDE SEQUENCE [LARGE SCALE GENOMIC DNA]</scope>
    <source>
        <strain evidence="2 3">3729k</strain>
    </source>
</reference>
<sequence length="175" mass="19623">MKQSPDPVFENEYPLPAPWEFEGFTEPAEALAMLRASLELPETQTATALAVIREGENAHGLWGYLFASGDGDWVHRGYTLEPRSSSGKGPIPLGDYRFSRWTSARLGKCLRLHNVPGFTDILVHVGNAQGETRGCILAARRVDRPQEPTRLLESRLLTDWLHDHYAEGLLMVRAR</sequence>
<dbReference type="Proteomes" id="UP000322165">
    <property type="component" value="Unassembled WGS sequence"/>
</dbReference>
<proteinExistence type="predicted"/>
<gene>
    <name evidence="2" type="ORF">F0415_10355</name>
</gene>
<dbReference type="EMBL" id="VUOD01000008">
    <property type="protein sequence ID" value="KAA2284287.1"/>
    <property type="molecule type" value="Genomic_DNA"/>
</dbReference>
<dbReference type="RefSeq" id="WP_188310365.1">
    <property type="nucleotide sequence ID" value="NZ_VUOD01000008.1"/>
</dbReference>
<reference evidence="2 3" key="2">
    <citation type="submission" date="2019-09" db="EMBL/GenBank/DDBJ databases">
        <authorList>
            <person name="Mazur A."/>
        </authorList>
    </citation>
    <scope>NUCLEOTIDE SEQUENCE [LARGE SCALE GENOMIC DNA]</scope>
    <source>
        <strain evidence="2 3">3729k</strain>
    </source>
</reference>
<dbReference type="Pfam" id="PF18925">
    <property type="entry name" value="DUF5675"/>
    <property type="match status" value="1"/>
</dbReference>
<name>A0A5B2Z8R0_9GAMM</name>
<dbReference type="InterPro" id="IPR043732">
    <property type="entry name" value="DUF5675"/>
</dbReference>
<evidence type="ECO:0000259" key="1">
    <source>
        <dbReference type="Pfam" id="PF18925"/>
    </source>
</evidence>
<organism evidence="2 3">
    <name type="scientific">Arenimonas fontis</name>
    <dbReference type="NCBI Taxonomy" id="2608255"/>
    <lineage>
        <taxon>Bacteria</taxon>
        <taxon>Pseudomonadati</taxon>
        <taxon>Pseudomonadota</taxon>
        <taxon>Gammaproteobacteria</taxon>
        <taxon>Lysobacterales</taxon>
        <taxon>Lysobacteraceae</taxon>
        <taxon>Arenimonas</taxon>
    </lineage>
</organism>
<evidence type="ECO:0000313" key="3">
    <source>
        <dbReference type="Proteomes" id="UP000322165"/>
    </source>
</evidence>
<accession>A0A5B2Z8R0</accession>
<evidence type="ECO:0000313" key="2">
    <source>
        <dbReference type="EMBL" id="KAA2284287.1"/>
    </source>
</evidence>
<dbReference type="AlphaFoldDB" id="A0A5B2Z8R0"/>
<feature type="domain" description="DUF5675" evidence="1">
    <location>
        <begin position="52"/>
        <end position="163"/>
    </location>
</feature>
<keyword evidence="3" id="KW-1185">Reference proteome</keyword>
<protein>
    <recommendedName>
        <fullName evidence="1">DUF5675 domain-containing protein</fullName>
    </recommendedName>
</protein>
<comment type="caution">
    <text evidence="2">The sequence shown here is derived from an EMBL/GenBank/DDBJ whole genome shotgun (WGS) entry which is preliminary data.</text>
</comment>